<proteinExistence type="predicted"/>
<name>A0A8D9A1C1_9HEMI</name>
<protein>
    <submittedName>
        <fullName evidence="1">Uncharacterized protein</fullName>
    </submittedName>
</protein>
<dbReference type="EMBL" id="HBUF01546508">
    <property type="protein sequence ID" value="CAG6757187.1"/>
    <property type="molecule type" value="Transcribed_RNA"/>
</dbReference>
<sequence length="195" mass="22524">MAHWLTESVDAGYSLPFAKYTTPGASVITCSTPTKGEMPSKFHNSDISLSMIQENSHPRPLLTPPPKKRQPGFWHVAGVQTCAFRSHTIWQSAKIFWQTLAFFSYISCDRASIHIAHYIRCYLNAPQILFEGRQRSRSYGVEKLGFTLLADDYFRGKFSGFSFSSGENRDMSEMLCKYYCLIFLRRERERERGFF</sequence>
<accession>A0A8D9A1C1</accession>
<evidence type="ECO:0000313" key="1">
    <source>
        <dbReference type="EMBL" id="CAG6757187.1"/>
    </source>
</evidence>
<organism evidence="1">
    <name type="scientific">Cacopsylla melanoneura</name>
    <dbReference type="NCBI Taxonomy" id="428564"/>
    <lineage>
        <taxon>Eukaryota</taxon>
        <taxon>Metazoa</taxon>
        <taxon>Ecdysozoa</taxon>
        <taxon>Arthropoda</taxon>
        <taxon>Hexapoda</taxon>
        <taxon>Insecta</taxon>
        <taxon>Pterygota</taxon>
        <taxon>Neoptera</taxon>
        <taxon>Paraneoptera</taxon>
        <taxon>Hemiptera</taxon>
        <taxon>Sternorrhyncha</taxon>
        <taxon>Psylloidea</taxon>
        <taxon>Psyllidae</taxon>
        <taxon>Psyllinae</taxon>
        <taxon>Cacopsylla</taxon>
    </lineage>
</organism>
<dbReference type="AlphaFoldDB" id="A0A8D9A1C1"/>
<reference evidence="1" key="1">
    <citation type="submission" date="2021-05" db="EMBL/GenBank/DDBJ databases">
        <authorList>
            <person name="Alioto T."/>
            <person name="Alioto T."/>
            <person name="Gomez Garrido J."/>
        </authorList>
    </citation>
    <scope>NUCLEOTIDE SEQUENCE</scope>
</reference>